<dbReference type="STRING" id="1285242.A6A04_03475"/>
<gene>
    <name evidence="1" type="ORF">A6A04_03475</name>
</gene>
<evidence type="ECO:0000313" key="1">
    <source>
        <dbReference type="EMBL" id="OAN49188.1"/>
    </source>
</evidence>
<dbReference type="OrthoDB" id="7360767at2"/>
<evidence type="ECO:0000313" key="2">
    <source>
        <dbReference type="Proteomes" id="UP000078428"/>
    </source>
</evidence>
<dbReference type="Proteomes" id="UP000078428">
    <property type="component" value="Unassembled WGS sequence"/>
</dbReference>
<comment type="caution">
    <text evidence="1">The sequence shown here is derived from an EMBL/GenBank/DDBJ whole genome shotgun (WGS) entry which is preliminary data.</text>
</comment>
<dbReference type="EMBL" id="LWQT01000066">
    <property type="protein sequence ID" value="OAN49188.1"/>
    <property type="molecule type" value="Genomic_DNA"/>
</dbReference>
<organism evidence="1 2">
    <name type="scientific">Paramagnetospirillum marisnigri</name>
    <dbReference type="NCBI Taxonomy" id="1285242"/>
    <lineage>
        <taxon>Bacteria</taxon>
        <taxon>Pseudomonadati</taxon>
        <taxon>Pseudomonadota</taxon>
        <taxon>Alphaproteobacteria</taxon>
        <taxon>Rhodospirillales</taxon>
        <taxon>Magnetospirillaceae</taxon>
        <taxon>Paramagnetospirillum</taxon>
    </lineage>
</organism>
<sequence length="63" mass="6991">MQITLSPDLAERLYRVARRLKRSPDDCALAAIRTFVTDCEESFAQAAPFGDGVARIPDDGFMD</sequence>
<name>A0A178MM71_9PROT</name>
<accession>A0A178MM71</accession>
<dbReference type="AlphaFoldDB" id="A0A178MM71"/>
<dbReference type="RefSeq" id="WP_068493574.1">
    <property type="nucleotide sequence ID" value="NZ_LWQT01000066.1"/>
</dbReference>
<reference evidence="1 2" key="1">
    <citation type="submission" date="2016-04" db="EMBL/GenBank/DDBJ databases">
        <title>Draft genome sequence of freshwater magnetotactic bacteria Magnetospirillum marisnigri SP-1 and Magnetospirillum moscoviense BB-1.</title>
        <authorList>
            <person name="Koziaeva V."/>
            <person name="Dziuba M.V."/>
            <person name="Ivanov T.M."/>
            <person name="Kuznetsov B."/>
            <person name="Grouzdev D.S."/>
        </authorList>
    </citation>
    <scope>NUCLEOTIDE SEQUENCE [LARGE SCALE GENOMIC DNA]</scope>
    <source>
        <strain evidence="1 2">SP-1</strain>
    </source>
</reference>
<protein>
    <submittedName>
        <fullName evidence="1">Uncharacterized protein</fullName>
    </submittedName>
</protein>
<proteinExistence type="predicted"/>
<keyword evidence="2" id="KW-1185">Reference proteome</keyword>